<keyword evidence="6" id="KW-0949">S-adenosyl-L-methionine</keyword>
<comment type="caution">
    <text evidence="11">The sequence shown here is derived from an EMBL/GenBank/DDBJ whole genome shotgun (WGS) entry which is preliminary data.</text>
</comment>
<dbReference type="PANTHER" id="PTHR46165:SF2">
    <property type="entry name" value="SET AND MYND DOMAIN-CONTAINING PROTEIN 4"/>
    <property type="match status" value="1"/>
</dbReference>
<feature type="region of interest" description="Disordered" evidence="9">
    <location>
        <begin position="1"/>
        <end position="40"/>
    </location>
</feature>
<dbReference type="Gene3D" id="6.10.140.2220">
    <property type="match status" value="1"/>
</dbReference>
<dbReference type="GO" id="GO:0005737">
    <property type="term" value="C:cytoplasm"/>
    <property type="evidence" value="ECO:0007669"/>
    <property type="project" value="UniProtKB-SubCell"/>
</dbReference>
<dbReference type="GO" id="GO:0008757">
    <property type="term" value="F:S-adenosylmethionine-dependent methyltransferase activity"/>
    <property type="evidence" value="ECO:0007669"/>
    <property type="project" value="UniProtKB-ARBA"/>
</dbReference>
<reference evidence="11 12" key="1">
    <citation type="submission" date="2023-11" db="EMBL/GenBank/DDBJ databases">
        <title>Halocaridina rubra genome assembly.</title>
        <authorList>
            <person name="Smith C."/>
        </authorList>
    </citation>
    <scope>NUCLEOTIDE SEQUENCE [LARGE SCALE GENOMIC DNA]</scope>
    <source>
        <strain evidence="11">EP-1</strain>
        <tissue evidence="11">Whole</tissue>
    </source>
</reference>
<evidence type="ECO:0000256" key="4">
    <source>
        <dbReference type="ARBA" id="ARBA00022603"/>
    </source>
</evidence>
<evidence type="ECO:0000256" key="2">
    <source>
        <dbReference type="ARBA" id="ARBA00004496"/>
    </source>
</evidence>
<keyword evidence="3" id="KW-0963">Cytoplasm</keyword>
<dbReference type="PANTHER" id="PTHR46165">
    <property type="entry name" value="SET AND MYND DOMAIN-CONTAINING PROTEIN 4"/>
    <property type="match status" value="1"/>
</dbReference>
<evidence type="ECO:0000259" key="10">
    <source>
        <dbReference type="PROSITE" id="PS50280"/>
    </source>
</evidence>
<dbReference type="InterPro" id="IPR001214">
    <property type="entry name" value="SET_dom"/>
</dbReference>
<dbReference type="Gene3D" id="1.25.40.10">
    <property type="entry name" value="Tetratricopeptide repeat domain"/>
    <property type="match status" value="1"/>
</dbReference>
<protein>
    <recommendedName>
        <fullName evidence="10">SET domain-containing protein</fullName>
    </recommendedName>
</protein>
<dbReference type="SUPFAM" id="SSF82199">
    <property type="entry name" value="SET domain"/>
    <property type="match status" value="1"/>
</dbReference>
<proteinExistence type="predicted"/>
<dbReference type="CDD" id="cd10536">
    <property type="entry name" value="SET_SMYD4"/>
    <property type="match status" value="1"/>
</dbReference>
<dbReference type="InterPro" id="IPR046341">
    <property type="entry name" value="SET_dom_sf"/>
</dbReference>
<dbReference type="GO" id="GO:0005634">
    <property type="term" value="C:nucleus"/>
    <property type="evidence" value="ECO:0007669"/>
    <property type="project" value="UniProtKB-SubCell"/>
</dbReference>
<sequence>MSGRSQRKHPKRTRRGSASPGNMASRGEPERVAGAEAASTSEDVKVPIATAATAEEAFLKLATIYCCDDLSQLIRQSKGDPLLVHPNLNQIQWKFRRNLPKEKYTKLLSDFHGNNTTMEMFECMLNIREAHQYLTPTLFMSEKSETDSEKYRWEGNLSFKNKDLNKALEYFNLAVLTAPHPPIPSTMTSSMREKYEASKTGTSSEVKDDKPETAYGAVSKTGTSPQGKEDNPEKVYKAVAKTGTSSEGKGDCPENVYEAASTTETLSKGKEDAPGNVSEAEEKRNIEEPNVNTEEEELQEAVADDEGEFTNLAKAYTNRSAVLYRKKKYEKCLSDINFALMYGVPKRIQASLEGRRGKCLAAISIVKPGETPPVMDVDLNFRDIIDMFEKCKLSNESPVVPELLLSPERKYRDLAAAVDPEGSPALLKLSRPNENVSCLSNVVAVAYSPAKGRHLIAQRAIRPGELLAVETCFEKTLFSHQRVCCTCLKVCYAVQPCPNCTKAVFCSIECWINGLNGDHSRECSTLHCLEALQIASEDQKLVTLVYKIVLNYGCEKLMAILPILQRESAFPPYQRGFNSEGKYDSNDFRTVYHLVTNKECYPPEELFKKCMTAFILMKLLVESEKYFVDKAGVPRQAAKEELLAAGATLFHLLLNISCNSTEVLNKEVSLDPVQVNVGTVAMAVFPTVALANHSCNPTARHYFCGNTVFLRAITFIQRGGEITDSYAGPFYFKRRNERKFKLLDYHFRCMCDACTGNWGTYQTLRKALHIKCVQCHLGISLDETKPKCMGCKLDYTRRERQQETWWRIVKEIKYAKERYDYVCVKLNLKHKMTQEDLSAASNYIEVMQKHADLPLQEFCFAQETMLKMFILGV</sequence>
<dbReference type="GO" id="GO:0042826">
    <property type="term" value="F:histone deacetylase binding"/>
    <property type="evidence" value="ECO:0007669"/>
    <property type="project" value="TreeGrafter"/>
</dbReference>
<keyword evidence="12" id="KW-1185">Reference proteome</keyword>
<dbReference type="AlphaFoldDB" id="A0AAN9AAS2"/>
<evidence type="ECO:0000256" key="5">
    <source>
        <dbReference type="ARBA" id="ARBA00022679"/>
    </source>
</evidence>
<dbReference type="GO" id="GO:0008276">
    <property type="term" value="F:protein methyltransferase activity"/>
    <property type="evidence" value="ECO:0007669"/>
    <property type="project" value="UniProtKB-ARBA"/>
</dbReference>
<comment type="catalytic activity">
    <reaction evidence="8">
        <text>L-lysyl-[protein] + S-adenosyl-L-methionine = N(6)-methyl-L-lysyl-[protein] + S-adenosyl-L-homocysteine + H(+)</text>
        <dbReference type="Rhea" id="RHEA:51736"/>
        <dbReference type="Rhea" id="RHEA-COMP:9752"/>
        <dbReference type="Rhea" id="RHEA-COMP:13053"/>
        <dbReference type="ChEBI" id="CHEBI:15378"/>
        <dbReference type="ChEBI" id="CHEBI:29969"/>
        <dbReference type="ChEBI" id="CHEBI:57856"/>
        <dbReference type="ChEBI" id="CHEBI:59789"/>
        <dbReference type="ChEBI" id="CHEBI:61929"/>
    </reaction>
</comment>
<organism evidence="11 12">
    <name type="scientific">Halocaridina rubra</name>
    <name type="common">Hawaiian red shrimp</name>
    <dbReference type="NCBI Taxonomy" id="373956"/>
    <lineage>
        <taxon>Eukaryota</taxon>
        <taxon>Metazoa</taxon>
        <taxon>Ecdysozoa</taxon>
        <taxon>Arthropoda</taxon>
        <taxon>Crustacea</taxon>
        <taxon>Multicrustacea</taxon>
        <taxon>Malacostraca</taxon>
        <taxon>Eumalacostraca</taxon>
        <taxon>Eucarida</taxon>
        <taxon>Decapoda</taxon>
        <taxon>Pleocyemata</taxon>
        <taxon>Caridea</taxon>
        <taxon>Atyoidea</taxon>
        <taxon>Atyidae</taxon>
        <taxon>Halocaridina</taxon>
    </lineage>
</organism>
<feature type="region of interest" description="Disordered" evidence="9">
    <location>
        <begin position="183"/>
        <end position="232"/>
    </location>
</feature>
<dbReference type="EMBL" id="JAXCGZ010007878">
    <property type="protein sequence ID" value="KAK7078355.1"/>
    <property type="molecule type" value="Genomic_DNA"/>
</dbReference>
<dbReference type="GO" id="GO:0008170">
    <property type="term" value="F:N-methyltransferase activity"/>
    <property type="evidence" value="ECO:0007669"/>
    <property type="project" value="UniProtKB-ARBA"/>
</dbReference>
<dbReference type="Pfam" id="PF00856">
    <property type="entry name" value="SET"/>
    <property type="match status" value="1"/>
</dbReference>
<dbReference type="PROSITE" id="PS50280">
    <property type="entry name" value="SET"/>
    <property type="match status" value="1"/>
</dbReference>
<dbReference type="Gene3D" id="2.170.270.10">
    <property type="entry name" value="SET domain"/>
    <property type="match status" value="1"/>
</dbReference>
<dbReference type="GO" id="GO:0032259">
    <property type="term" value="P:methylation"/>
    <property type="evidence" value="ECO:0007669"/>
    <property type="project" value="UniProtKB-KW"/>
</dbReference>
<keyword evidence="7" id="KW-0539">Nucleus</keyword>
<gene>
    <name evidence="11" type="ORF">SK128_023496</name>
</gene>
<dbReference type="Proteomes" id="UP001381693">
    <property type="component" value="Unassembled WGS sequence"/>
</dbReference>
<evidence type="ECO:0000313" key="11">
    <source>
        <dbReference type="EMBL" id="KAK7078355.1"/>
    </source>
</evidence>
<evidence type="ECO:0000256" key="1">
    <source>
        <dbReference type="ARBA" id="ARBA00004123"/>
    </source>
</evidence>
<evidence type="ECO:0000313" key="12">
    <source>
        <dbReference type="Proteomes" id="UP001381693"/>
    </source>
</evidence>
<evidence type="ECO:0000256" key="8">
    <source>
        <dbReference type="ARBA" id="ARBA00048985"/>
    </source>
</evidence>
<dbReference type="InterPro" id="IPR044421">
    <property type="entry name" value="SMYD4_SET"/>
</dbReference>
<keyword evidence="5" id="KW-0808">Transferase</keyword>
<comment type="subcellular location">
    <subcellularLocation>
        <location evidence="2">Cytoplasm</location>
    </subcellularLocation>
    <subcellularLocation>
        <location evidence="1">Nucleus</location>
    </subcellularLocation>
</comment>
<evidence type="ECO:0000256" key="9">
    <source>
        <dbReference type="SAM" id="MobiDB-lite"/>
    </source>
</evidence>
<feature type="region of interest" description="Disordered" evidence="9">
    <location>
        <begin position="259"/>
        <end position="292"/>
    </location>
</feature>
<name>A0AAN9AAS2_HALRR</name>
<evidence type="ECO:0000256" key="6">
    <source>
        <dbReference type="ARBA" id="ARBA00022691"/>
    </source>
</evidence>
<dbReference type="Gene3D" id="1.10.220.160">
    <property type="match status" value="1"/>
</dbReference>
<dbReference type="InterPro" id="IPR011990">
    <property type="entry name" value="TPR-like_helical_dom_sf"/>
</dbReference>
<dbReference type="InterPro" id="IPR052097">
    <property type="entry name" value="SET-MYND_domain_protein"/>
</dbReference>
<keyword evidence="4" id="KW-0489">Methyltransferase</keyword>
<dbReference type="SUPFAM" id="SSF48452">
    <property type="entry name" value="TPR-like"/>
    <property type="match status" value="1"/>
</dbReference>
<evidence type="ECO:0000256" key="7">
    <source>
        <dbReference type="ARBA" id="ARBA00023242"/>
    </source>
</evidence>
<evidence type="ECO:0000256" key="3">
    <source>
        <dbReference type="ARBA" id="ARBA00022490"/>
    </source>
</evidence>
<feature type="compositionally biased region" description="Basic residues" evidence="9">
    <location>
        <begin position="1"/>
        <end position="15"/>
    </location>
</feature>
<feature type="domain" description="SET" evidence="10">
    <location>
        <begin position="441"/>
        <end position="727"/>
    </location>
</feature>
<accession>A0AAN9AAS2</accession>